<reference evidence="1" key="2">
    <citation type="submission" date="2020-06" db="EMBL/GenBank/DDBJ databases">
        <authorList>
            <person name="Sheffer M."/>
        </authorList>
    </citation>
    <scope>NUCLEOTIDE SEQUENCE</scope>
</reference>
<keyword evidence="2" id="KW-1185">Reference proteome</keyword>
<organism evidence="1 2">
    <name type="scientific">Argiope bruennichi</name>
    <name type="common">Wasp spider</name>
    <name type="synonym">Aranea bruennichi</name>
    <dbReference type="NCBI Taxonomy" id="94029"/>
    <lineage>
        <taxon>Eukaryota</taxon>
        <taxon>Metazoa</taxon>
        <taxon>Ecdysozoa</taxon>
        <taxon>Arthropoda</taxon>
        <taxon>Chelicerata</taxon>
        <taxon>Arachnida</taxon>
        <taxon>Araneae</taxon>
        <taxon>Araneomorphae</taxon>
        <taxon>Entelegynae</taxon>
        <taxon>Araneoidea</taxon>
        <taxon>Araneidae</taxon>
        <taxon>Argiope</taxon>
    </lineage>
</organism>
<sequence length="98" mass="11249">MQDAMIRDIHFDQLAILDIIGDQTRYEIHLHLLIIQQDECSLIEYNFFVIKKGRSLHRATIFSIPHPSSTYVDNSGSRGKDLMSGINIHVILGQDLTR</sequence>
<evidence type="ECO:0000313" key="2">
    <source>
        <dbReference type="Proteomes" id="UP000807504"/>
    </source>
</evidence>
<evidence type="ECO:0000313" key="1">
    <source>
        <dbReference type="EMBL" id="KAF8795674.1"/>
    </source>
</evidence>
<dbReference type="Proteomes" id="UP000807504">
    <property type="component" value="Unassembled WGS sequence"/>
</dbReference>
<dbReference type="AlphaFoldDB" id="A0A8T0FX30"/>
<reference evidence="1" key="1">
    <citation type="journal article" date="2020" name="bioRxiv">
        <title>Chromosome-level reference genome of the European wasp spider Argiope bruennichi: a resource for studies on range expansion and evolutionary adaptation.</title>
        <authorList>
            <person name="Sheffer M.M."/>
            <person name="Hoppe A."/>
            <person name="Krehenwinkel H."/>
            <person name="Uhl G."/>
            <person name="Kuss A.W."/>
            <person name="Jensen L."/>
            <person name="Jensen C."/>
            <person name="Gillespie R.G."/>
            <person name="Hoff K.J."/>
            <person name="Prost S."/>
        </authorList>
    </citation>
    <scope>NUCLEOTIDE SEQUENCE</scope>
</reference>
<name>A0A8T0FX30_ARGBR</name>
<protein>
    <submittedName>
        <fullName evidence="1">Uncharacterized protein</fullName>
    </submittedName>
</protein>
<proteinExistence type="predicted"/>
<dbReference type="EMBL" id="JABXBU010000001">
    <property type="protein sequence ID" value="KAF8795674.1"/>
    <property type="molecule type" value="Genomic_DNA"/>
</dbReference>
<gene>
    <name evidence="1" type="ORF">HNY73_000146</name>
</gene>
<accession>A0A8T0FX30</accession>
<comment type="caution">
    <text evidence="1">The sequence shown here is derived from an EMBL/GenBank/DDBJ whole genome shotgun (WGS) entry which is preliminary data.</text>
</comment>